<dbReference type="AlphaFoldDB" id="A0A7M7MBH3"/>
<evidence type="ECO:0000256" key="4">
    <source>
        <dbReference type="ARBA" id="ARBA00023242"/>
    </source>
</evidence>
<feature type="compositionally biased region" description="Low complexity" evidence="5">
    <location>
        <begin position="430"/>
        <end position="444"/>
    </location>
</feature>
<dbReference type="Proteomes" id="UP000594260">
    <property type="component" value="Unplaced"/>
</dbReference>
<comment type="subcellular location">
    <subcellularLocation>
        <location evidence="1">Nucleus</location>
    </subcellularLocation>
</comment>
<keyword evidence="4" id="KW-0539">Nucleus</keyword>
<dbReference type="PANTHER" id="PTHR23188:SF12">
    <property type="entry name" value="RNA POLYMERASE II-ASSOCIATED FACTOR 1 HOMOLOG"/>
    <property type="match status" value="1"/>
</dbReference>
<feature type="compositionally biased region" description="Gly residues" evidence="5">
    <location>
        <begin position="529"/>
        <end position="540"/>
    </location>
</feature>
<dbReference type="GO" id="GO:0006368">
    <property type="term" value="P:transcription elongation by RNA polymerase II"/>
    <property type="evidence" value="ECO:0007669"/>
    <property type="project" value="InterPro"/>
</dbReference>
<feature type="compositionally biased region" description="Basic and acidic residues" evidence="5">
    <location>
        <begin position="398"/>
        <end position="429"/>
    </location>
</feature>
<comment type="similarity">
    <text evidence="2">Belongs to the PAF1 family.</text>
</comment>
<feature type="compositionally biased region" description="Acidic residues" evidence="5">
    <location>
        <begin position="367"/>
        <end position="392"/>
    </location>
</feature>
<dbReference type="RefSeq" id="XP_022649855.1">
    <property type="nucleotide sequence ID" value="XM_022794120.1"/>
</dbReference>
<dbReference type="KEGG" id="vde:111245585"/>
<evidence type="ECO:0000256" key="3">
    <source>
        <dbReference type="ARBA" id="ARBA00020462"/>
    </source>
</evidence>
<dbReference type="InParanoid" id="A0A7M7MBH3"/>
<evidence type="ECO:0000256" key="5">
    <source>
        <dbReference type="SAM" id="MobiDB-lite"/>
    </source>
</evidence>
<dbReference type="OrthoDB" id="10260285at2759"/>
<proteinExistence type="inferred from homology"/>
<name>A0A7M7MBH3_VARDE</name>
<accession>A0A7M7MBH3</accession>
<evidence type="ECO:0000256" key="1">
    <source>
        <dbReference type="ARBA" id="ARBA00004123"/>
    </source>
</evidence>
<feature type="compositionally biased region" description="Low complexity" evidence="5">
    <location>
        <begin position="469"/>
        <end position="488"/>
    </location>
</feature>
<keyword evidence="7" id="KW-1185">Reference proteome</keyword>
<dbReference type="PANTHER" id="PTHR23188">
    <property type="entry name" value="RNA POLYMERASE II-ASSOCIATED FACTOR 1 HOMOLOG"/>
    <property type="match status" value="1"/>
</dbReference>
<dbReference type="GO" id="GO:0016593">
    <property type="term" value="C:Cdc73/Paf1 complex"/>
    <property type="evidence" value="ECO:0007669"/>
    <property type="project" value="InterPro"/>
</dbReference>
<evidence type="ECO:0000313" key="7">
    <source>
        <dbReference type="Proteomes" id="UP000594260"/>
    </source>
</evidence>
<feature type="region of interest" description="Disordered" evidence="5">
    <location>
        <begin position="1"/>
        <end position="24"/>
    </location>
</feature>
<dbReference type="InterPro" id="IPR007133">
    <property type="entry name" value="RNA_pol_II-assoc_Paf1"/>
</dbReference>
<evidence type="ECO:0000256" key="2">
    <source>
        <dbReference type="ARBA" id="ARBA00007560"/>
    </source>
</evidence>
<protein>
    <recommendedName>
        <fullName evidence="3">RNA polymerase II-associated factor 1 homolog</fullName>
    </recommendedName>
</protein>
<dbReference type="GeneID" id="111245585"/>
<evidence type="ECO:0000313" key="6">
    <source>
        <dbReference type="EnsemblMetazoa" id="XP_022649855"/>
    </source>
</evidence>
<dbReference type="EnsemblMetazoa" id="XM_022794120">
    <property type="protein sequence ID" value="XP_022649855"/>
    <property type="gene ID" value="LOC111245585"/>
</dbReference>
<dbReference type="GO" id="GO:0000993">
    <property type="term" value="F:RNA polymerase II complex binding"/>
    <property type="evidence" value="ECO:0007669"/>
    <property type="project" value="TreeGrafter"/>
</dbReference>
<sequence length="561" mass="63468">MPPSIQPSPQSRGAPTRRPPPEKRSDLLCRVKYCNSLPDIPFDPKFLTFPFESKRFVSYKSTSLEAGYKYDLLTEHDLGVTIDLINPDTYALPPGEDVTLHPDDEKILEEEPITPADSKRSRLHNMVIPWVKKTEYIATEFSRYGQSGVNTETKVGYNVKKMFNERSLYMDRESQVEAINKTFEEAQKPITQHYSKANVTPVEVLPLFPDFDLWKFPFAQVLFDNEPAPITQADEMSQAMIRGVMDESGEQFVAYFMPTEETLRKRSEDHEAGVEFRDEEEYDYKMTREYNWNVKNKTSTGYEENYFFVFRQNGVFYNELETRVRLSKRRLKPGMAPNNSKLVVKHRVLNENEHRQQQMRLSQLEPPAEESDEDDDDEDEEQEDDDEAEADEGGIQQRDGDDKEANDATQHKGDERPDKEDKESDKESVRSGQSGRSGRSSRSSRQSRDASRSRSKSRGSRSRSESRSRSGSKSASRSRSRSQSAASRSRSRSRSASAGGGSARSRSRSGSGSRKSRSRSDSSSSARSGGSGGYGSGSDRGSGRERGDKEQIFGSSGSESD</sequence>
<organism evidence="6 7">
    <name type="scientific">Varroa destructor</name>
    <name type="common">Honeybee mite</name>
    <dbReference type="NCBI Taxonomy" id="109461"/>
    <lineage>
        <taxon>Eukaryota</taxon>
        <taxon>Metazoa</taxon>
        <taxon>Ecdysozoa</taxon>
        <taxon>Arthropoda</taxon>
        <taxon>Chelicerata</taxon>
        <taxon>Arachnida</taxon>
        <taxon>Acari</taxon>
        <taxon>Parasitiformes</taxon>
        <taxon>Mesostigmata</taxon>
        <taxon>Gamasina</taxon>
        <taxon>Dermanyssoidea</taxon>
        <taxon>Varroidae</taxon>
        <taxon>Varroa</taxon>
    </lineage>
</organism>
<feature type="compositionally biased region" description="Basic and acidic residues" evidence="5">
    <location>
        <begin position="541"/>
        <end position="551"/>
    </location>
</feature>
<dbReference type="GO" id="GO:0003682">
    <property type="term" value="F:chromatin binding"/>
    <property type="evidence" value="ECO:0007669"/>
    <property type="project" value="TreeGrafter"/>
</dbReference>
<reference evidence="6" key="1">
    <citation type="submission" date="2021-01" db="UniProtKB">
        <authorList>
            <consortium name="EnsemblMetazoa"/>
        </authorList>
    </citation>
    <scope>IDENTIFICATION</scope>
</reference>
<dbReference type="Pfam" id="PF03985">
    <property type="entry name" value="Paf1"/>
    <property type="match status" value="1"/>
</dbReference>
<dbReference type="FunCoup" id="A0A7M7MBH3">
    <property type="interactions" value="1807"/>
</dbReference>
<feature type="region of interest" description="Disordered" evidence="5">
    <location>
        <begin position="355"/>
        <end position="561"/>
    </location>
</feature>
<dbReference type="OMA" id="YQADPMS"/>